<reference evidence="5" key="1">
    <citation type="journal article" date="2021" name="Nat. Commun.">
        <title>Genetic determinants of endophytism in the Arabidopsis root mycobiome.</title>
        <authorList>
            <person name="Mesny F."/>
            <person name="Miyauchi S."/>
            <person name="Thiergart T."/>
            <person name="Pickel B."/>
            <person name="Atanasova L."/>
            <person name="Karlsson M."/>
            <person name="Huettel B."/>
            <person name="Barry K.W."/>
            <person name="Haridas S."/>
            <person name="Chen C."/>
            <person name="Bauer D."/>
            <person name="Andreopoulos W."/>
            <person name="Pangilinan J."/>
            <person name="LaButti K."/>
            <person name="Riley R."/>
            <person name="Lipzen A."/>
            <person name="Clum A."/>
            <person name="Drula E."/>
            <person name="Henrissat B."/>
            <person name="Kohler A."/>
            <person name="Grigoriev I.V."/>
            <person name="Martin F.M."/>
            <person name="Hacquard S."/>
        </authorList>
    </citation>
    <scope>NUCLEOTIDE SEQUENCE</scope>
    <source>
        <strain evidence="5">MPI-CAGE-AT-0016</strain>
    </source>
</reference>
<feature type="compositionally biased region" description="Polar residues" evidence="4">
    <location>
        <begin position="594"/>
        <end position="627"/>
    </location>
</feature>
<feature type="compositionally biased region" description="Polar residues" evidence="4">
    <location>
        <begin position="656"/>
        <end position="679"/>
    </location>
</feature>
<feature type="region of interest" description="Disordered" evidence="4">
    <location>
        <begin position="506"/>
        <end position="530"/>
    </location>
</feature>
<evidence type="ECO:0000313" key="6">
    <source>
        <dbReference type="Proteomes" id="UP000813385"/>
    </source>
</evidence>
<dbReference type="Pfam" id="PF00400">
    <property type="entry name" value="WD40"/>
    <property type="match status" value="4"/>
</dbReference>
<feature type="compositionally biased region" description="Acidic residues" evidence="4">
    <location>
        <begin position="806"/>
        <end position="820"/>
    </location>
</feature>
<dbReference type="SUPFAM" id="SSF50978">
    <property type="entry name" value="WD40 repeat-like"/>
    <property type="match status" value="1"/>
</dbReference>
<feature type="region of interest" description="Disordered" evidence="4">
    <location>
        <begin position="129"/>
        <end position="158"/>
    </location>
</feature>
<dbReference type="PANTHER" id="PTHR14221:SF0">
    <property type="entry name" value="WD REPEAT-CONTAINING PROTEIN 44"/>
    <property type="match status" value="1"/>
</dbReference>
<keyword evidence="6" id="KW-1185">Reference proteome</keyword>
<dbReference type="SMART" id="SM00320">
    <property type="entry name" value="WD40"/>
    <property type="match status" value="6"/>
</dbReference>
<evidence type="ECO:0000256" key="2">
    <source>
        <dbReference type="ARBA" id="ARBA00022737"/>
    </source>
</evidence>
<dbReference type="PROSITE" id="PS50082">
    <property type="entry name" value="WD_REPEATS_2"/>
    <property type="match status" value="3"/>
</dbReference>
<dbReference type="InterPro" id="IPR001680">
    <property type="entry name" value="WD40_rpt"/>
</dbReference>
<dbReference type="AlphaFoldDB" id="A0A8K0X2U6"/>
<protein>
    <submittedName>
        <fullName evidence="5">WD repeat-containing protein</fullName>
    </submittedName>
</protein>
<dbReference type="PROSITE" id="PS50294">
    <property type="entry name" value="WD_REPEATS_REGION"/>
    <property type="match status" value="2"/>
</dbReference>
<dbReference type="PANTHER" id="PTHR14221">
    <property type="entry name" value="WD REPEAT DOMAIN 44"/>
    <property type="match status" value="1"/>
</dbReference>
<feature type="compositionally biased region" description="Low complexity" evidence="4">
    <location>
        <begin position="516"/>
        <end position="530"/>
    </location>
</feature>
<dbReference type="CDD" id="cd00200">
    <property type="entry name" value="WD40"/>
    <property type="match status" value="1"/>
</dbReference>
<feature type="repeat" description="WD" evidence="3">
    <location>
        <begin position="264"/>
        <end position="306"/>
    </location>
</feature>
<feature type="repeat" description="WD" evidence="3">
    <location>
        <begin position="224"/>
        <end position="264"/>
    </location>
</feature>
<keyword evidence="1 3" id="KW-0853">WD repeat</keyword>
<dbReference type="EMBL" id="JAGPXD010000003">
    <property type="protein sequence ID" value="KAH7361529.1"/>
    <property type="molecule type" value="Genomic_DNA"/>
</dbReference>
<dbReference type="InterPro" id="IPR040324">
    <property type="entry name" value="WDR44/Dgr2"/>
</dbReference>
<dbReference type="InterPro" id="IPR015943">
    <property type="entry name" value="WD40/YVTN_repeat-like_dom_sf"/>
</dbReference>
<dbReference type="Gene3D" id="2.130.10.10">
    <property type="entry name" value="YVTN repeat-like/Quinoprotein amine dehydrogenase"/>
    <property type="match status" value="1"/>
</dbReference>
<comment type="caution">
    <text evidence="5">The sequence shown here is derived from an EMBL/GenBank/DDBJ whole genome shotgun (WGS) entry which is preliminary data.</text>
</comment>
<feature type="region of interest" description="Disordered" evidence="4">
    <location>
        <begin position="1"/>
        <end position="87"/>
    </location>
</feature>
<evidence type="ECO:0000313" key="5">
    <source>
        <dbReference type="EMBL" id="KAH7361529.1"/>
    </source>
</evidence>
<feature type="compositionally biased region" description="Polar residues" evidence="4">
    <location>
        <begin position="692"/>
        <end position="706"/>
    </location>
</feature>
<gene>
    <name evidence="5" type="ORF">B0T11DRAFT_75525</name>
</gene>
<feature type="compositionally biased region" description="Polar residues" evidence="4">
    <location>
        <begin position="742"/>
        <end position="751"/>
    </location>
</feature>
<dbReference type="InterPro" id="IPR020472">
    <property type="entry name" value="WD40_PAC1"/>
</dbReference>
<sequence>MRTNTDNAASPRLRLPQTRPDSPGPDVLQRLGSDTATKHSSVAPVDVKDKRKGGSFLSRLSMRGRKRDDDVGDDMSEMGEPRLSGSDARVFSSSVGAAGYIPHHKEPPRYIKVRAHNKKNREFNRTFLAQQLSTTSVPEDAGSRPSTSGGDKTSRPAAGPIWAMEFSKDGRYLAAAGKDQVIRVWSVISTQEERRHHEEDESADKASDEKLSAPVFRSKVTREFVGHTGEVLDLSWSKNSFLLSSSMDKTVRLWHMSRQECLCIFKHKDFVTSIAFHPTDDRFFLAGSLDAQLRLWSIPDKSIAFSAQLPDLVTAVAFSPDGKTAIGGVLNGMCLFYDTEGLKLQSQMHVRSSRGKNAKGSKITGIKTMTMPTRNGEGEVKVLITSNDSRIRLYNMKDKALEMKLKGHENLCSQLRASFSDDARYILCGSEDKRAFLWSLKKGPLEDTEKTPYEYFDAHSARVTATAIAPIKTRQLLSSSGDPLYDLCNPPPVKLMSLEESMAASQTNLSEYTDRPAPTAPASATPKETPAYLEKSKHLDGNIIVTADQTGVIKVFRQDCAFVKRRYEVWETGSNFSKKLVNQGSILGRSGSIITRTSVSSHPRSRRTSLSQSVTGPNGNQVTSDHINTWRHGIDSGRNSHRSSMIGGASIRSERSTSPSRWAGQTSGNGVHSPPTTTADSRRSTLQRKRSQSQTAADISTQTIRSNRAKHWDPDETATQPPTPSFSFRPVEEDEEPESKQDGTGSNSSFWNRWRGISSMRAPSAPPSSGMLSPRILTNPPGVRAASRPARLRASEIFKDPPPGDTYEDDEEEGQPDDEPYVARRGPSRIDSMVSRLSSEFSSDEGDVRRCDKCGCREFKSKHLAGRVRLLCSKCGKVVDGV</sequence>
<dbReference type="Proteomes" id="UP000813385">
    <property type="component" value="Unassembled WGS sequence"/>
</dbReference>
<feature type="region of interest" description="Disordered" evidence="4">
    <location>
        <begin position="594"/>
        <end position="829"/>
    </location>
</feature>
<dbReference type="FunFam" id="2.130.10.10:FF:000697">
    <property type="entry name" value="WD repeat protein, variant"/>
    <property type="match status" value="1"/>
</dbReference>
<dbReference type="PRINTS" id="PR00320">
    <property type="entry name" value="GPROTEINBRPT"/>
</dbReference>
<accession>A0A8K0X2U6</accession>
<evidence type="ECO:0000256" key="4">
    <source>
        <dbReference type="SAM" id="MobiDB-lite"/>
    </source>
</evidence>
<evidence type="ECO:0000256" key="1">
    <source>
        <dbReference type="ARBA" id="ARBA00022574"/>
    </source>
</evidence>
<keyword evidence="2" id="KW-0677">Repeat</keyword>
<organism evidence="5 6">
    <name type="scientific">Plectosphaerella cucumerina</name>
    <dbReference type="NCBI Taxonomy" id="40658"/>
    <lineage>
        <taxon>Eukaryota</taxon>
        <taxon>Fungi</taxon>
        <taxon>Dikarya</taxon>
        <taxon>Ascomycota</taxon>
        <taxon>Pezizomycotina</taxon>
        <taxon>Sordariomycetes</taxon>
        <taxon>Hypocreomycetidae</taxon>
        <taxon>Glomerellales</taxon>
        <taxon>Plectosphaerellaceae</taxon>
        <taxon>Plectosphaerella</taxon>
    </lineage>
</organism>
<dbReference type="OrthoDB" id="1932312at2759"/>
<name>A0A8K0X2U6_9PEZI</name>
<feature type="repeat" description="WD" evidence="3">
    <location>
        <begin position="161"/>
        <end position="195"/>
    </location>
</feature>
<evidence type="ECO:0000256" key="3">
    <source>
        <dbReference type="PROSITE-ProRule" id="PRU00221"/>
    </source>
</evidence>
<dbReference type="InterPro" id="IPR036322">
    <property type="entry name" value="WD40_repeat_dom_sf"/>
</dbReference>
<proteinExistence type="predicted"/>